<dbReference type="Proteomes" id="UP001138961">
    <property type="component" value="Unassembled WGS sequence"/>
</dbReference>
<keyword evidence="1" id="KW-0812">Transmembrane</keyword>
<name>A0ABS8BWR1_9RHOB</name>
<dbReference type="Pfam" id="PF04657">
    <property type="entry name" value="DMT_YdcZ"/>
    <property type="match status" value="1"/>
</dbReference>
<proteinExistence type="predicted"/>
<keyword evidence="1" id="KW-1133">Transmembrane helix</keyword>
<dbReference type="RefSeq" id="WP_090158621.1">
    <property type="nucleotide sequence ID" value="NZ_JAJATZ010000006.1"/>
</dbReference>
<feature type="transmembrane region" description="Helical" evidence="1">
    <location>
        <begin position="12"/>
        <end position="30"/>
    </location>
</feature>
<feature type="transmembrane region" description="Helical" evidence="1">
    <location>
        <begin position="100"/>
        <end position="124"/>
    </location>
</feature>
<evidence type="ECO:0000313" key="3">
    <source>
        <dbReference type="Proteomes" id="UP001138961"/>
    </source>
</evidence>
<dbReference type="EMBL" id="JAJATZ010000006">
    <property type="protein sequence ID" value="MCB5200185.1"/>
    <property type="molecule type" value="Genomic_DNA"/>
</dbReference>
<evidence type="ECO:0000256" key="1">
    <source>
        <dbReference type="SAM" id="Phobius"/>
    </source>
</evidence>
<keyword evidence="3" id="KW-1185">Reference proteome</keyword>
<sequence>MTDPTQSPTHPLAFLAAFGAGGLLSLMVLFNGTLAQYGSLLFSSWVPHATGTVAALIALAILRPGRTSRVRPPLWSYAGGLSGAVTVMATSYALNTPLALSGTLAIGLAGQMVFSLIADARGLFGLRQRMPSARDMAALALIVTGSLVLIFLGGAA</sequence>
<dbReference type="PANTHER" id="PTHR34821:SF2">
    <property type="entry name" value="INNER MEMBRANE PROTEIN YDCZ"/>
    <property type="match status" value="1"/>
</dbReference>
<organism evidence="2 3">
    <name type="scientific">Loktanella gaetbuli</name>
    <dbReference type="NCBI Taxonomy" id="2881335"/>
    <lineage>
        <taxon>Bacteria</taxon>
        <taxon>Pseudomonadati</taxon>
        <taxon>Pseudomonadota</taxon>
        <taxon>Alphaproteobacteria</taxon>
        <taxon>Rhodobacterales</taxon>
        <taxon>Roseobacteraceae</taxon>
        <taxon>Loktanella</taxon>
    </lineage>
</organism>
<accession>A0ABS8BWR1</accession>
<feature type="transmembrane region" description="Helical" evidence="1">
    <location>
        <begin position="136"/>
        <end position="155"/>
    </location>
</feature>
<protein>
    <submittedName>
        <fullName evidence="2">DMT family transporter</fullName>
    </submittedName>
</protein>
<gene>
    <name evidence="2" type="ORF">LGQ03_13120</name>
</gene>
<feature type="transmembrane region" description="Helical" evidence="1">
    <location>
        <begin position="42"/>
        <end position="62"/>
    </location>
</feature>
<reference evidence="2" key="1">
    <citation type="submission" date="2021-10" db="EMBL/GenBank/DDBJ databases">
        <title>Loktanella gaetbuli sp. nov., isolated from a tidal flat.</title>
        <authorList>
            <person name="Park S."/>
            <person name="Yoon J.-H."/>
        </authorList>
    </citation>
    <scope>NUCLEOTIDE SEQUENCE</scope>
    <source>
        <strain evidence="2">TSTF-M6</strain>
    </source>
</reference>
<comment type="caution">
    <text evidence="2">The sequence shown here is derived from an EMBL/GenBank/DDBJ whole genome shotgun (WGS) entry which is preliminary data.</text>
</comment>
<dbReference type="InterPro" id="IPR006750">
    <property type="entry name" value="YdcZ"/>
</dbReference>
<feature type="transmembrane region" description="Helical" evidence="1">
    <location>
        <begin position="74"/>
        <end position="94"/>
    </location>
</feature>
<keyword evidence="1" id="KW-0472">Membrane</keyword>
<evidence type="ECO:0000313" key="2">
    <source>
        <dbReference type="EMBL" id="MCB5200185.1"/>
    </source>
</evidence>
<dbReference type="PANTHER" id="PTHR34821">
    <property type="entry name" value="INNER MEMBRANE PROTEIN YDCZ"/>
    <property type="match status" value="1"/>
</dbReference>